<dbReference type="AlphaFoldDB" id="A0A0V0QQR7"/>
<accession>A0A0V0QQR7</accession>
<dbReference type="Proteomes" id="UP000054937">
    <property type="component" value="Unassembled WGS sequence"/>
</dbReference>
<comment type="caution">
    <text evidence="1">The sequence shown here is derived from an EMBL/GenBank/DDBJ whole genome shotgun (WGS) entry which is preliminary data.</text>
</comment>
<proteinExistence type="predicted"/>
<dbReference type="InParanoid" id="A0A0V0QQR7"/>
<reference evidence="1 2" key="1">
    <citation type="journal article" date="2015" name="Sci. Rep.">
        <title>Genome of the facultative scuticociliatosis pathogen Pseudocohnilembus persalinus provides insight into its virulence through horizontal gene transfer.</title>
        <authorList>
            <person name="Xiong J."/>
            <person name="Wang G."/>
            <person name="Cheng J."/>
            <person name="Tian M."/>
            <person name="Pan X."/>
            <person name="Warren A."/>
            <person name="Jiang C."/>
            <person name="Yuan D."/>
            <person name="Miao W."/>
        </authorList>
    </citation>
    <scope>NUCLEOTIDE SEQUENCE [LARGE SCALE GENOMIC DNA]</scope>
    <source>
        <strain evidence="1">36N120E</strain>
    </source>
</reference>
<organism evidence="1 2">
    <name type="scientific">Pseudocohnilembus persalinus</name>
    <name type="common">Ciliate</name>
    <dbReference type="NCBI Taxonomy" id="266149"/>
    <lineage>
        <taxon>Eukaryota</taxon>
        <taxon>Sar</taxon>
        <taxon>Alveolata</taxon>
        <taxon>Ciliophora</taxon>
        <taxon>Intramacronucleata</taxon>
        <taxon>Oligohymenophorea</taxon>
        <taxon>Scuticociliatia</taxon>
        <taxon>Philasterida</taxon>
        <taxon>Pseudocohnilembidae</taxon>
        <taxon>Pseudocohnilembus</taxon>
    </lineage>
</organism>
<evidence type="ECO:0000313" key="2">
    <source>
        <dbReference type="Proteomes" id="UP000054937"/>
    </source>
</evidence>
<gene>
    <name evidence="1" type="ORF">PPERSA_04438</name>
</gene>
<keyword evidence="2" id="KW-1185">Reference proteome</keyword>
<evidence type="ECO:0000313" key="1">
    <source>
        <dbReference type="EMBL" id="KRX04623.1"/>
    </source>
</evidence>
<dbReference type="EMBL" id="LDAU01000114">
    <property type="protein sequence ID" value="KRX04623.1"/>
    <property type="molecule type" value="Genomic_DNA"/>
</dbReference>
<name>A0A0V0QQR7_PSEPJ</name>
<sequence length="252" mass="30492">MDHTRRSKKRTLNQFQNQHSVNPDYTLGYEHFSKKLKDPQFYQKALNHQKQQQLFPTVNKLKQSYKDTDCCYDTQNGVYYEKIDKLNNQQNNENNFYFGNDFGQFKNQNNNNSNFDNYGYQQREERDFEQNQSQNELGFIYNCNYDKQFQNFNDGNGMEFEPSIQEKIFEDDNIYNYNNNINSSISNKRYNNNNNRTKEQVDKMNYLIGLKNQNYSQSKSFRNIPNQMNNIPQNKRDIILKQQHDYFSQINQ</sequence>
<protein>
    <submittedName>
        <fullName evidence="1">Uncharacterized protein</fullName>
    </submittedName>
</protein>